<dbReference type="Proteomes" id="UP000275910">
    <property type="component" value="Unassembled WGS sequence"/>
</dbReference>
<dbReference type="EMBL" id="RCTY01000024">
    <property type="protein sequence ID" value="ROU07064.1"/>
    <property type="molecule type" value="Genomic_DNA"/>
</dbReference>
<feature type="region of interest" description="Disordered" evidence="10">
    <location>
        <begin position="91"/>
        <end position="150"/>
    </location>
</feature>
<evidence type="ECO:0000256" key="4">
    <source>
        <dbReference type="ARBA" id="ARBA00022475"/>
    </source>
</evidence>
<dbReference type="AlphaFoldDB" id="A0A3N2RI70"/>
<dbReference type="PANTHER" id="PTHR33446:SF2">
    <property type="entry name" value="PROTEIN TONB"/>
    <property type="match status" value="1"/>
</dbReference>
<dbReference type="GO" id="GO:0015031">
    <property type="term" value="P:protein transport"/>
    <property type="evidence" value="ECO:0007669"/>
    <property type="project" value="UniProtKB-KW"/>
</dbReference>
<evidence type="ECO:0000256" key="9">
    <source>
        <dbReference type="ARBA" id="ARBA00023136"/>
    </source>
</evidence>
<evidence type="ECO:0000256" key="3">
    <source>
        <dbReference type="ARBA" id="ARBA00022448"/>
    </source>
</evidence>
<dbReference type="Gene3D" id="3.30.1150.10">
    <property type="match status" value="1"/>
</dbReference>
<organism evidence="12 13">
    <name type="scientific">Lysobacter enzymogenes</name>
    <dbReference type="NCBI Taxonomy" id="69"/>
    <lineage>
        <taxon>Bacteria</taxon>
        <taxon>Pseudomonadati</taxon>
        <taxon>Pseudomonadota</taxon>
        <taxon>Gammaproteobacteria</taxon>
        <taxon>Lysobacterales</taxon>
        <taxon>Lysobacteraceae</taxon>
        <taxon>Lysobacter</taxon>
    </lineage>
</organism>
<dbReference type="Pfam" id="PF03544">
    <property type="entry name" value="TonB_C"/>
    <property type="match status" value="1"/>
</dbReference>
<feature type="compositionally biased region" description="Basic residues" evidence="10">
    <location>
        <begin position="126"/>
        <end position="139"/>
    </location>
</feature>
<evidence type="ECO:0000256" key="2">
    <source>
        <dbReference type="ARBA" id="ARBA00006555"/>
    </source>
</evidence>
<evidence type="ECO:0000256" key="8">
    <source>
        <dbReference type="ARBA" id="ARBA00022989"/>
    </source>
</evidence>
<dbReference type="InterPro" id="IPR051045">
    <property type="entry name" value="TonB-dependent_transducer"/>
</dbReference>
<dbReference type="NCBIfam" id="TIGR01352">
    <property type="entry name" value="tonB_Cterm"/>
    <property type="match status" value="1"/>
</dbReference>
<dbReference type="InterPro" id="IPR006260">
    <property type="entry name" value="TonB/TolA_C"/>
</dbReference>
<comment type="subcellular location">
    <subcellularLocation>
        <location evidence="1">Cell inner membrane</location>
        <topology evidence="1">Single-pass membrane protein</topology>
        <orientation evidence="1">Periplasmic side</orientation>
    </subcellularLocation>
</comment>
<evidence type="ECO:0000256" key="6">
    <source>
        <dbReference type="ARBA" id="ARBA00022692"/>
    </source>
</evidence>
<evidence type="ECO:0000256" key="5">
    <source>
        <dbReference type="ARBA" id="ARBA00022519"/>
    </source>
</evidence>
<evidence type="ECO:0000256" key="1">
    <source>
        <dbReference type="ARBA" id="ARBA00004383"/>
    </source>
</evidence>
<evidence type="ECO:0000256" key="7">
    <source>
        <dbReference type="ARBA" id="ARBA00022927"/>
    </source>
</evidence>
<dbReference type="PANTHER" id="PTHR33446">
    <property type="entry name" value="PROTEIN TONB-RELATED"/>
    <property type="match status" value="1"/>
</dbReference>
<sequence length="416" mass="46447">MRIGRSGPSPIPTRVGWNASRRPGRPRTEPGLPSRRWRRRGPRVRASSFLRAGQRPHRCGRHAGAQAGLVPEYGDDRLVRLQQVAKRMTGRTPLPIVQKNRCTPNGPRPARRLENERRSLHESRRCPRARRVRRPRRRPLPPPKVANENRLHLHPGPAHFCDTAPSSVSTPWAVPDRCQCCTTHSRRMPMVRTLPSHHAHESLDGTRIAANAGAIAFNAAMLMLMLAPLSAPQLITQQMEQLPEFHFIDRKKVLPPPPPPPKKEEVVRKVVKDPPPQIQRQVQQEVAPPQEVVVDQPALPMDFQGVEQVAIATPPSTNVGRGIIEGATLQVLHNPAPTYPVDAIRNNLTGTVELEILVGIDGKPLDVSIVRSSGHRSLDQAARKVVLQRWTFQPAMENGQAVQARGRVPIQFKLDQ</sequence>
<feature type="region of interest" description="Disordered" evidence="10">
    <location>
        <begin position="1"/>
        <end position="61"/>
    </location>
</feature>
<keyword evidence="6" id="KW-0812">Transmembrane</keyword>
<keyword evidence="3" id="KW-0813">Transport</keyword>
<feature type="compositionally biased region" description="Basic and acidic residues" evidence="10">
    <location>
        <begin position="111"/>
        <end position="125"/>
    </location>
</feature>
<dbReference type="SUPFAM" id="SSF74653">
    <property type="entry name" value="TolA/TonB C-terminal domain"/>
    <property type="match status" value="1"/>
</dbReference>
<evidence type="ECO:0000256" key="10">
    <source>
        <dbReference type="SAM" id="MobiDB-lite"/>
    </source>
</evidence>
<keyword evidence="8" id="KW-1133">Transmembrane helix</keyword>
<evidence type="ECO:0000259" key="11">
    <source>
        <dbReference type="PROSITE" id="PS52015"/>
    </source>
</evidence>
<comment type="caution">
    <text evidence="12">The sequence shown here is derived from an EMBL/GenBank/DDBJ whole genome shotgun (WGS) entry which is preliminary data.</text>
</comment>
<accession>A0A3N2RI70</accession>
<reference evidence="12 13" key="1">
    <citation type="submission" date="2018-10" db="EMBL/GenBank/DDBJ databases">
        <title>The genome of Lysobacter enzymogenes OH11.</title>
        <authorList>
            <person name="Liu F."/>
            <person name="Zhao Y."/>
            <person name="Qian G."/>
            <person name="Chen Y."/>
            <person name="Xu H."/>
        </authorList>
    </citation>
    <scope>NUCLEOTIDE SEQUENCE [LARGE SCALE GENOMIC DNA]</scope>
    <source>
        <strain evidence="12 13">OH11</strain>
    </source>
</reference>
<proteinExistence type="inferred from homology"/>
<evidence type="ECO:0000313" key="13">
    <source>
        <dbReference type="Proteomes" id="UP000275910"/>
    </source>
</evidence>
<keyword evidence="9" id="KW-0472">Membrane</keyword>
<keyword evidence="5" id="KW-0997">Cell inner membrane</keyword>
<dbReference type="PROSITE" id="PS52015">
    <property type="entry name" value="TONB_CTD"/>
    <property type="match status" value="1"/>
</dbReference>
<evidence type="ECO:0000313" key="12">
    <source>
        <dbReference type="EMBL" id="ROU07064.1"/>
    </source>
</evidence>
<keyword evidence="7" id="KW-0653">Protein transport</keyword>
<keyword evidence="4" id="KW-1003">Cell membrane</keyword>
<comment type="similarity">
    <text evidence="2">Belongs to the TonB family.</text>
</comment>
<name>A0A3N2RI70_LYSEN</name>
<dbReference type="InterPro" id="IPR037682">
    <property type="entry name" value="TonB_C"/>
</dbReference>
<dbReference type="GO" id="GO:0055085">
    <property type="term" value="P:transmembrane transport"/>
    <property type="evidence" value="ECO:0007669"/>
    <property type="project" value="InterPro"/>
</dbReference>
<dbReference type="GO" id="GO:0031992">
    <property type="term" value="F:energy transducer activity"/>
    <property type="evidence" value="ECO:0007669"/>
    <property type="project" value="TreeGrafter"/>
</dbReference>
<gene>
    <name evidence="12" type="ORF">D9T17_11200</name>
</gene>
<dbReference type="GO" id="GO:0098797">
    <property type="term" value="C:plasma membrane protein complex"/>
    <property type="evidence" value="ECO:0007669"/>
    <property type="project" value="TreeGrafter"/>
</dbReference>
<feature type="domain" description="TonB C-terminal" evidence="11">
    <location>
        <begin position="324"/>
        <end position="416"/>
    </location>
</feature>
<protein>
    <submittedName>
        <fullName evidence="12">Energy transducer TonB</fullName>
    </submittedName>
</protein>